<keyword evidence="3 6" id="KW-0479">Metal-binding</keyword>
<evidence type="ECO:0000256" key="3">
    <source>
        <dbReference type="ARBA" id="ARBA00022723"/>
    </source>
</evidence>
<evidence type="ECO:0000313" key="9">
    <source>
        <dbReference type="EMBL" id="KAK3322713.1"/>
    </source>
</evidence>
<dbReference type="GO" id="GO:0005506">
    <property type="term" value="F:iron ion binding"/>
    <property type="evidence" value="ECO:0007669"/>
    <property type="project" value="InterPro"/>
</dbReference>
<dbReference type="SUPFAM" id="SSF48264">
    <property type="entry name" value="Cytochrome P450"/>
    <property type="match status" value="1"/>
</dbReference>
<accession>A0AAE0M8Q8</accession>
<dbReference type="AlphaFoldDB" id="A0AAE0M8Q8"/>
<dbReference type="Pfam" id="PF00067">
    <property type="entry name" value="p450"/>
    <property type="match status" value="1"/>
</dbReference>
<dbReference type="GO" id="GO:0016705">
    <property type="term" value="F:oxidoreductase activity, acting on paired donors, with incorporation or reduction of molecular oxygen"/>
    <property type="evidence" value="ECO:0007669"/>
    <property type="project" value="InterPro"/>
</dbReference>
<evidence type="ECO:0000256" key="4">
    <source>
        <dbReference type="ARBA" id="ARBA00023004"/>
    </source>
</evidence>
<comment type="cofactor">
    <cofactor evidence="1 6">
        <name>heme</name>
        <dbReference type="ChEBI" id="CHEBI:30413"/>
    </cofactor>
</comment>
<dbReference type="GO" id="GO:0004497">
    <property type="term" value="F:monooxygenase activity"/>
    <property type="evidence" value="ECO:0007669"/>
    <property type="project" value="UniProtKB-KW"/>
</dbReference>
<keyword evidence="7" id="KW-0560">Oxidoreductase</keyword>
<dbReference type="InterPro" id="IPR017972">
    <property type="entry name" value="Cyt_P450_CS"/>
</dbReference>
<name>A0AAE0M8Q8_9PEZI</name>
<proteinExistence type="inferred from homology"/>
<feature type="transmembrane region" description="Helical" evidence="8">
    <location>
        <begin position="12"/>
        <end position="35"/>
    </location>
</feature>
<evidence type="ECO:0000256" key="8">
    <source>
        <dbReference type="SAM" id="Phobius"/>
    </source>
</evidence>
<dbReference type="PANTHER" id="PTHR47582">
    <property type="entry name" value="P450, PUTATIVE (EUROFUNG)-RELATED"/>
    <property type="match status" value="1"/>
</dbReference>
<gene>
    <name evidence="9" type="ORF">B0H66DRAFT_602145</name>
</gene>
<keyword evidence="6 7" id="KW-0349">Heme</keyword>
<protein>
    <submittedName>
        <fullName evidence="9">Cytochrome P450</fullName>
    </submittedName>
</protein>
<dbReference type="GO" id="GO:0020037">
    <property type="term" value="F:heme binding"/>
    <property type="evidence" value="ECO:0007669"/>
    <property type="project" value="InterPro"/>
</dbReference>
<evidence type="ECO:0000256" key="6">
    <source>
        <dbReference type="PIRSR" id="PIRSR602403-1"/>
    </source>
</evidence>
<dbReference type="PANTHER" id="PTHR47582:SF1">
    <property type="entry name" value="P450, PUTATIVE (EUROFUNG)-RELATED"/>
    <property type="match status" value="1"/>
</dbReference>
<reference evidence="9" key="2">
    <citation type="submission" date="2023-06" db="EMBL/GenBank/DDBJ databases">
        <authorList>
            <consortium name="Lawrence Berkeley National Laboratory"/>
            <person name="Haridas S."/>
            <person name="Hensen N."/>
            <person name="Bonometti L."/>
            <person name="Westerberg I."/>
            <person name="Brannstrom I.O."/>
            <person name="Guillou S."/>
            <person name="Cros-Aarteil S."/>
            <person name="Calhoun S."/>
            <person name="Kuo A."/>
            <person name="Mondo S."/>
            <person name="Pangilinan J."/>
            <person name="Riley R."/>
            <person name="Labutti K."/>
            <person name="Andreopoulos B."/>
            <person name="Lipzen A."/>
            <person name="Chen C."/>
            <person name="Yanf M."/>
            <person name="Daum C."/>
            <person name="Ng V."/>
            <person name="Clum A."/>
            <person name="Steindorff A."/>
            <person name="Ohm R."/>
            <person name="Martin F."/>
            <person name="Silar P."/>
            <person name="Natvig D."/>
            <person name="Lalanne C."/>
            <person name="Gautier V."/>
            <person name="Ament-Velasquez S.L."/>
            <person name="Kruys A."/>
            <person name="Hutchinson M.I."/>
            <person name="Powell A.J."/>
            <person name="Barry K."/>
            <person name="Miller A.N."/>
            <person name="Grigoriev I.V."/>
            <person name="Debuchy R."/>
            <person name="Gladieux P."/>
            <person name="Thoren M.H."/>
            <person name="Johannesson H."/>
        </authorList>
    </citation>
    <scope>NUCLEOTIDE SEQUENCE</scope>
    <source>
        <strain evidence="9">CBS 118394</strain>
    </source>
</reference>
<dbReference type="InterPro" id="IPR002403">
    <property type="entry name" value="Cyt_P450_E_grp-IV"/>
</dbReference>
<feature type="binding site" description="axial binding residue" evidence="6">
    <location>
        <position position="462"/>
    </location>
    <ligand>
        <name>heme</name>
        <dbReference type="ChEBI" id="CHEBI:30413"/>
    </ligand>
    <ligandPart>
        <name>Fe</name>
        <dbReference type="ChEBI" id="CHEBI:18248"/>
    </ligandPart>
</feature>
<dbReference type="PROSITE" id="PS00086">
    <property type="entry name" value="CYTOCHROME_P450"/>
    <property type="match status" value="1"/>
</dbReference>
<keyword evidence="5 7" id="KW-0503">Monooxygenase</keyword>
<keyword evidence="8" id="KW-0812">Transmembrane</keyword>
<dbReference type="Gene3D" id="1.10.630.10">
    <property type="entry name" value="Cytochrome P450"/>
    <property type="match status" value="1"/>
</dbReference>
<keyword evidence="8" id="KW-0472">Membrane</keyword>
<sequence>MTNQTSIDFKSVSNGATIPITIAITVVLGLFLQFFALPRMDPREPPLLKPTIPLIGHIIGMFRYQADYHLILRRKTHQPIATLPMLTGKMYAVWDPVLLASGLRNKHLSTSPSIKTITQPLMHVSNDFHEYLNGPDGDALIDRIMLHAIPSAFKPSAVQKMNEAALIHIAADLSALAAATGNDDVEIPNVWMWIRSLITSVTAKAVYGKEDPFSKDPGMEQALWDLESDMLKLTLDVFPSVIAPAGNRGRALLTKMLTPFYSAKHDTDPSASDFVRNRAAEQRSKGVSDEDLAKVEMLLPFAALTNTVPTLFWFWSFIVSRPELAAQLRDEIETNLIAKRHGNVVTLRAGSAAVEERCPLLWSCYRETLRMTIHQVSTRTVMQDTTISDGRGNSYLLKEGMAIQMSIGVGHAMQEYWGSDVAEFKADRFLNLPDAKTDDGGPGSARAIKAAYQPFGGGMHLCPGRNFAVAEMMSVVTTMLLGFDVSPLGRSDWKLPVKSNGSLIDAVTKPAGNGKGFGIRVRRRPGWEGVSWNYEL</sequence>
<evidence type="ECO:0000313" key="10">
    <source>
        <dbReference type="Proteomes" id="UP001283341"/>
    </source>
</evidence>
<dbReference type="InterPro" id="IPR036396">
    <property type="entry name" value="Cyt_P450_sf"/>
</dbReference>
<dbReference type="Proteomes" id="UP001283341">
    <property type="component" value="Unassembled WGS sequence"/>
</dbReference>
<keyword evidence="10" id="KW-1185">Reference proteome</keyword>
<reference evidence="9" key="1">
    <citation type="journal article" date="2023" name="Mol. Phylogenet. Evol.">
        <title>Genome-scale phylogeny and comparative genomics of the fungal order Sordariales.</title>
        <authorList>
            <person name="Hensen N."/>
            <person name="Bonometti L."/>
            <person name="Westerberg I."/>
            <person name="Brannstrom I.O."/>
            <person name="Guillou S."/>
            <person name="Cros-Aarteil S."/>
            <person name="Calhoun S."/>
            <person name="Haridas S."/>
            <person name="Kuo A."/>
            <person name="Mondo S."/>
            <person name="Pangilinan J."/>
            <person name="Riley R."/>
            <person name="LaButti K."/>
            <person name="Andreopoulos B."/>
            <person name="Lipzen A."/>
            <person name="Chen C."/>
            <person name="Yan M."/>
            <person name="Daum C."/>
            <person name="Ng V."/>
            <person name="Clum A."/>
            <person name="Steindorff A."/>
            <person name="Ohm R.A."/>
            <person name="Martin F."/>
            <person name="Silar P."/>
            <person name="Natvig D.O."/>
            <person name="Lalanne C."/>
            <person name="Gautier V."/>
            <person name="Ament-Velasquez S.L."/>
            <person name="Kruys A."/>
            <person name="Hutchinson M.I."/>
            <person name="Powell A.J."/>
            <person name="Barry K."/>
            <person name="Miller A.N."/>
            <person name="Grigoriev I.V."/>
            <person name="Debuchy R."/>
            <person name="Gladieux P."/>
            <person name="Hiltunen Thoren M."/>
            <person name="Johannesson H."/>
        </authorList>
    </citation>
    <scope>NUCLEOTIDE SEQUENCE</scope>
    <source>
        <strain evidence="9">CBS 118394</strain>
    </source>
</reference>
<evidence type="ECO:0000256" key="5">
    <source>
        <dbReference type="ARBA" id="ARBA00023033"/>
    </source>
</evidence>
<dbReference type="InterPro" id="IPR053007">
    <property type="entry name" value="CYP450_monoxygenase_sec-met"/>
</dbReference>
<evidence type="ECO:0000256" key="1">
    <source>
        <dbReference type="ARBA" id="ARBA00001971"/>
    </source>
</evidence>
<evidence type="ECO:0000256" key="2">
    <source>
        <dbReference type="ARBA" id="ARBA00010617"/>
    </source>
</evidence>
<keyword evidence="8" id="KW-1133">Transmembrane helix</keyword>
<evidence type="ECO:0000256" key="7">
    <source>
        <dbReference type="RuleBase" id="RU000461"/>
    </source>
</evidence>
<keyword evidence="4 6" id="KW-0408">Iron</keyword>
<comment type="caution">
    <text evidence="9">The sequence shown here is derived from an EMBL/GenBank/DDBJ whole genome shotgun (WGS) entry which is preliminary data.</text>
</comment>
<dbReference type="EMBL" id="JAUEDM010000003">
    <property type="protein sequence ID" value="KAK3322713.1"/>
    <property type="molecule type" value="Genomic_DNA"/>
</dbReference>
<dbReference type="InterPro" id="IPR001128">
    <property type="entry name" value="Cyt_P450"/>
</dbReference>
<dbReference type="CDD" id="cd11040">
    <property type="entry name" value="CYP7_CYP8-like"/>
    <property type="match status" value="1"/>
</dbReference>
<dbReference type="PRINTS" id="PR00465">
    <property type="entry name" value="EP450IV"/>
</dbReference>
<comment type="similarity">
    <text evidence="2 7">Belongs to the cytochrome P450 family.</text>
</comment>
<organism evidence="9 10">
    <name type="scientific">Apodospora peruviana</name>
    <dbReference type="NCBI Taxonomy" id="516989"/>
    <lineage>
        <taxon>Eukaryota</taxon>
        <taxon>Fungi</taxon>
        <taxon>Dikarya</taxon>
        <taxon>Ascomycota</taxon>
        <taxon>Pezizomycotina</taxon>
        <taxon>Sordariomycetes</taxon>
        <taxon>Sordariomycetidae</taxon>
        <taxon>Sordariales</taxon>
        <taxon>Lasiosphaeriaceae</taxon>
        <taxon>Apodospora</taxon>
    </lineage>
</organism>